<name>A0A2A8BTE2_9BACI</name>
<gene>
    <name evidence="1" type="ORF">CN611_07495</name>
</gene>
<sequence>MTNAITSIFKINETEHVMRSLNALDRIRIAGMVGRQNLMKTFEPELLEKFAQVEKKPQEEWTSKDKKVAFEFAAVLNSNLLTLIAAEQKEFFGVLSSVTGIGEKDIMNLPEQDFDAVFNAFKEIGGVAAFMKSVMSLNS</sequence>
<comment type="caution">
    <text evidence="1">The sequence shown here is derived from an EMBL/GenBank/DDBJ whole genome shotgun (WGS) entry which is preliminary data.</text>
</comment>
<accession>A0A2A8BTE2</accession>
<dbReference type="AlphaFoldDB" id="A0A2A8BTE2"/>
<dbReference type="RefSeq" id="WP_098102111.1">
    <property type="nucleotide sequence ID" value="NZ_NUDL01000020.1"/>
</dbReference>
<evidence type="ECO:0000313" key="2">
    <source>
        <dbReference type="Proteomes" id="UP000220621"/>
    </source>
</evidence>
<evidence type="ECO:0000313" key="1">
    <source>
        <dbReference type="EMBL" id="PEM57646.1"/>
    </source>
</evidence>
<reference evidence="1 2" key="1">
    <citation type="submission" date="2017-09" db="EMBL/GenBank/DDBJ databases">
        <title>Large-scale bioinformatics analysis of Bacillus genomes uncovers conserved roles of natural products in bacterial physiology.</title>
        <authorList>
            <consortium name="Agbiome Team Llc"/>
            <person name="Bleich R.M."/>
            <person name="Grubbs K.J."/>
            <person name="Santa Maria K.C."/>
            <person name="Allen S.E."/>
            <person name="Farag S."/>
            <person name="Shank E.A."/>
            <person name="Bowers A."/>
        </authorList>
    </citation>
    <scope>NUCLEOTIDE SEQUENCE [LARGE SCALE GENOMIC DNA]</scope>
    <source>
        <strain evidence="1 2">AFS010764</strain>
    </source>
</reference>
<protein>
    <submittedName>
        <fullName evidence="1">Uncharacterized protein</fullName>
    </submittedName>
</protein>
<dbReference type="Proteomes" id="UP000220621">
    <property type="component" value="Unassembled WGS sequence"/>
</dbReference>
<organism evidence="1 2">
    <name type="scientific">Bacillus wiedmannii</name>
    <dbReference type="NCBI Taxonomy" id="1890302"/>
    <lineage>
        <taxon>Bacteria</taxon>
        <taxon>Bacillati</taxon>
        <taxon>Bacillota</taxon>
        <taxon>Bacilli</taxon>
        <taxon>Bacillales</taxon>
        <taxon>Bacillaceae</taxon>
        <taxon>Bacillus</taxon>
        <taxon>Bacillus cereus group</taxon>
    </lineage>
</organism>
<dbReference type="EMBL" id="NUDL01000020">
    <property type="protein sequence ID" value="PEM57646.1"/>
    <property type="molecule type" value="Genomic_DNA"/>
</dbReference>
<proteinExistence type="predicted"/>